<dbReference type="InterPro" id="IPR001810">
    <property type="entry name" value="F-box_dom"/>
</dbReference>
<sequence>MVSICSLPPEIQLAILNYCDFFSLLQLRQVSKYYKWLAEHNLCHRNHLDVVCDYLAIFRNCKRKGFALLNEQNDYEAVFDKIFAFINLYMPALRELSLRHCSIVLTLAGLIQLASAVPRLYRLDLSQTCNKPFFETDAVLALQYFRQLKVLIMDGYVIQKTSGKGCSHRLEVPPLRYMQHLEKLVLNCPYDTLARILYSLCESRCNLYKLKHISLGVQYSTAKYPELLIWFLLTHRSLCFVHIWNALFATNDQLKRFYTALISLPKLTELYLESCELCDRIDSSIEVHFLKSITLRGIHWNGLVRSMRYDPDGSR</sequence>
<organism evidence="2 3">
    <name type="scientific">Acanthocheilonema viteae</name>
    <name type="common">Filarial nematode worm</name>
    <name type="synonym">Dipetalonema viteae</name>
    <dbReference type="NCBI Taxonomy" id="6277"/>
    <lineage>
        <taxon>Eukaryota</taxon>
        <taxon>Metazoa</taxon>
        <taxon>Ecdysozoa</taxon>
        <taxon>Nematoda</taxon>
        <taxon>Chromadorea</taxon>
        <taxon>Rhabditida</taxon>
        <taxon>Spirurina</taxon>
        <taxon>Spiruromorpha</taxon>
        <taxon>Filarioidea</taxon>
        <taxon>Onchocercidae</taxon>
        <taxon>Acanthocheilonema</taxon>
    </lineage>
</organism>
<accession>A0A498SL94</accession>
<evidence type="ECO:0000313" key="2">
    <source>
        <dbReference type="EMBL" id="VBB32604.1"/>
    </source>
</evidence>
<dbReference type="OrthoDB" id="5807377at2759"/>
<dbReference type="InterPro" id="IPR036047">
    <property type="entry name" value="F-box-like_dom_sf"/>
</dbReference>
<reference evidence="2 3" key="1">
    <citation type="submission" date="2018-08" db="EMBL/GenBank/DDBJ databases">
        <authorList>
            <person name="Laetsch R D."/>
            <person name="Stevens L."/>
            <person name="Kumar S."/>
            <person name="Blaxter L. M."/>
        </authorList>
    </citation>
    <scope>NUCLEOTIDE SEQUENCE [LARGE SCALE GENOMIC DNA]</scope>
</reference>
<dbReference type="Gene3D" id="1.20.1280.50">
    <property type="match status" value="1"/>
</dbReference>
<feature type="domain" description="F-box" evidence="1">
    <location>
        <begin position="1"/>
        <end position="47"/>
    </location>
</feature>
<evidence type="ECO:0000313" key="3">
    <source>
        <dbReference type="Proteomes" id="UP000276991"/>
    </source>
</evidence>
<dbReference type="InterPro" id="IPR032675">
    <property type="entry name" value="LRR_dom_sf"/>
</dbReference>
<proteinExistence type="predicted"/>
<dbReference type="Pfam" id="PF12937">
    <property type="entry name" value="F-box-like"/>
    <property type="match status" value="1"/>
</dbReference>
<evidence type="ECO:0000259" key="1">
    <source>
        <dbReference type="PROSITE" id="PS50181"/>
    </source>
</evidence>
<gene>
    <name evidence="2" type="ORF">NAV_LOCUS7395</name>
</gene>
<dbReference type="SUPFAM" id="SSF52047">
    <property type="entry name" value="RNI-like"/>
    <property type="match status" value="1"/>
</dbReference>
<dbReference type="Proteomes" id="UP000276991">
    <property type="component" value="Unassembled WGS sequence"/>
</dbReference>
<dbReference type="SUPFAM" id="SSF81383">
    <property type="entry name" value="F-box domain"/>
    <property type="match status" value="1"/>
</dbReference>
<dbReference type="EMBL" id="UPTC01001814">
    <property type="protein sequence ID" value="VBB32604.1"/>
    <property type="molecule type" value="Genomic_DNA"/>
</dbReference>
<dbReference type="AlphaFoldDB" id="A0A498SL94"/>
<name>A0A498SL94_ACAVI</name>
<dbReference type="PROSITE" id="PS50181">
    <property type="entry name" value="FBOX"/>
    <property type="match status" value="1"/>
</dbReference>
<protein>
    <recommendedName>
        <fullName evidence="1">F-box domain-containing protein</fullName>
    </recommendedName>
</protein>
<keyword evidence="3" id="KW-1185">Reference proteome</keyword>
<dbReference type="Gene3D" id="3.80.10.10">
    <property type="entry name" value="Ribonuclease Inhibitor"/>
    <property type="match status" value="1"/>
</dbReference>